<dbReference type="GO" id="GO:0016706">
    <property type="term" value="F:2-oxoglutarate-dependent dioxygenase activity"/>
    <property type="evidence" value="ECO:0007669"/>
    <property type="project" value="UniProtKB-ARBA"/>
</dbReference>
<comment type="cofactor">
    <cofactor evidence="1">
        <name>Fe(2+)</name>
        <dbReference type="ChEBI" id="CHEBI:29033"/>
    </cofactor>
</comment>
<dbReference type="PANTHER" id="PTHR20883">
    <property type="entry name" value="PHYTANOYL-COA DIOXYGENASE DOMAIN CONTAINING 1"/>
    <property type="match status" value="1"/>
</dbReference>
<dbReference type="OrthoDB" id="9796766at2"/>
<dbReference type="GO" id="GO:0005506">
    <property type="term" value="F:iron ion binding"/>
    <property type="evidence" value="ECO:0007669"/>
    <property type="project" value="UniProtKB-ARBA"/>
</dbReference>
<dbReference type="EMBL" id="CACSIM010000002">
    <property type="protein sequence ID" value="CAA0098819.1"/>
    <property type="molecule type" value="Genomic_DNA"/>
</dbReference>
<evidence type="ECO:0000313" key="5">
    <source>
        <dbReference type="Proteomes" id="UP000439591"/>
    </source>
</evidence>
<evidence type="ECO:0000256" key="1">
    <source>
        <dbReference type="ARBA" id="ARBA00001954"/>
    </source>
</evidence>
<reference evidence="4 5" key="1">
    <citation type="submission" date="2019-11" db="EMBL/GenBank/DDBJ databases">
        <authorList>
            <person name="Holert J."/>
        </authorList>
    </citation>
    <scope>NUCLEOTIDE SEQUENCE [LARGE SCALE GENOMIC DNA]</scope>
    <source>
        <strain evidence="3">BC3_2A</strain>
        <strain evidence="2">SB11_1A</strain>
    </source>
</reference>
<evidence type="ECO:0000313" key="3">
    <source>
        <dbReference type="EMBL" id="CAA0098819.1"/>
    </source>
</evidence>
<dbReference type="Gene3D" id="2.60.120.620">
    <property type="entry name" value="q2cbj1_9rhob like domain"/>
    <property type="match status" value="1"/>
</dbReference>
<gene>
    <name evidence="2" type="ORF">IHBHHGIJ_02152</name>
    <name evidence="3" type="ORF">KFEGEMFD_01754</name>
</gene>
<dbReference type="Proteomes" id="UP000435877">
    <property type="component" value="Unassembled WGS sequence"/>
</dbReference>
<proteinExistence type="predicted"/>
<protein>
    <recommendedName>
        <fullName evidence="6">Phytanoyl-CoA dioxygenase</fullName>
    </recommendedName>
</protein>
<dbReference type="EMBL" id="CACSIK010000001">
    <property type="protein sequence ID" value="CAA0091442.1"/>
    <property type="molecule type" value="Genomic_DNA"/>
</dbReference>
<organism evidence="3 5">
    <name type="scientific">Zhongshania aliphaticivorans</name>
    <dbReference type="NCBI Taxonomy" id="1470434"/>
    <lineage>
        <taxon>Bacteria</taxon>
        <taxon>Pseudomonadati</taxon>
        <taxon>Pseudomonadota</taxon>
        <taxon>Gammaproteobacteria</taxon>
        <taxon>Cellvibrionales</taxon>
        <taxon>Spongiibacteraceae</taxon>
        <taxon>Zhongshania</taxon>
    </lineage>
</organism>
<dbReference type="SUPFAM" id="SSF51197">
    <property type="entry name" value="Clavaminate synthase-like"/>
    <property type="match status" value="1"/>
</dbReference>
<dbReference type="RefSeq" id="WP_159268735.1">
    <property type="nucleotide sequence ID" value="NZ_CACSIK010000001.1"/>
</dbReference>
<dbReference type="PANTHER" id="PTHR20883:SF48">
    <property type="entry name" value="ECTOINE DIOXYGENASE"/>
    <property type="match status" value="1"/>
</dbReference>
<dbReference type="AlphaFoldDB" id="A0A5S9P5Y4"/>
<dbReference type="Proteomes" id="UP000439591">
    <property type="component" value="Unassembled WGS sequence"/>
</dbReference>
<name>A0A5S9P5Y4_9GAMM</name>
<sequence>MPTVEDYKNLETAKRYKKTFSDGLNQIDPDVLQKTLQTLDKNGYVIIPDVLSEQTLAEIKAAVEPMLNETGRNYFEGENTQRIYSVIAKTFACNDLVDHPLIMALLDSLFNPGYLLSQLQVINILPGEKQQPIHTDDAFYLIPRPRQPLGAATVWAINDFTADNGGTIVIPGSHQWGEEQPTQAQLQEQINCEMKAGSVVFFLGTLWHGGGANCSDQRRLAVTAQYCEGFCRSQENFSLSIPKDRVAKCSEDIKRLLGYSIFGPFMGMVDGKHPKRLLE</sequence>
<accession>A0A5S9P5Y4</accession>
<evidence type="ECO:0000313" key="2">
    <source>
        <dbReference type="EMBL" id="CAA0091442.1"/>
    </source>
</evidence>
<dbReference type="Pfam" id="PF05721">
    <property type="entry name" value="PhyH"/>
    <property type="match status" value="1"/>
</dbReference>
<dbReference type="InterPro" id="IPR008775">
    <property type="entry name" value="Phytyl_CoA_dOase-like"/>
</dbReference>
<evidence type="ECO:0000313" key="4">
    <source>
        <dbReference type="Proteomes" id="UP000435877"/>
    </source>
</evidence>
<evidence type="ECO:0008006" key="6">
    <source>
        <dbReference type="Google" id="ProtNLM"/>
    </source>
</evidence>
<keyword evidence="4" id="KW-1185">Reference proteome</keyword>